<feature type="compositionally biased region" description="Polar residues" evidence="7">
    <location>
        <begin position="577"/>
        <end position="593"/>
    </location>
</feature>
<keyword evidence="6" id="KW-0833">Ubl conjugation pathway</keyword>
<dbReference type="FunFam" id="3.30.505.10:FF:000154">
    <property type="entry name" value="E3 ubiquitin-protein ligase CBL"/>
    <property type="match status" value="1"/>
</dbReference>
<dbReference type="InterPro" id="IPR036537">
    <property type="entry name" value="Adaptor_Cbl_N_dom_sf"/>
</dbReference>
<dbReference type="Gene3D" id="3.30.505.10">
    <property type="entry name" value="SH2 domain"/>
    <property type="match status" value="1"/>
</dbReference>
<evidence type="ECO:0000256" key="4">
    <source>
        <dbReference type="ARBA" id="ARBA00022837"/>
    </source>
</evidence>
<evidence type="ECO:0000313" key="10">
    <source>
        <dbReference type="Proteomes" id="UP000515159"/>
    </source>
</evidence>
<evidence type="ECO:0000313" key="11">
    <source>
        <dbReference type="RefSeq" id="XP_033770475.1"/>
    </source>
</evidence>
<name>A0A6P8NN27_GEOSA</name>
<dbReference type="AlphaFoldDB" id="A0A6P8NN27"/>
<dbReference type="GO" id="GO:0001784">
    <property type="term" value="F:phosphotyrosine residue binding"/>
    <property type="evidence" value="ECO:0007669"/>
    <property type="project" value="UniProtKB-UniRule"/>
</dbReference>
<dbReference type="CDD" id="cd16709">
    <property type="entry name" value="RING-HC_Cbl-b"/>
    <property type="match status" value="1"/>
</dbReference>
<dbReference type="Gene3D" id="1.10.8.10">
    <property type="entry name" value="DNA helicase RuvA subunit, C-terminal domain"/>
    <property type="match status" value="1"/>
</dbReference>
<comment type="domain">
    <text evidence="6">The N-terminus is composed of the phosphotyrosine binding (PTB) domain, a short linker region and the RING-type zinc finger. The PTB domain, which is also called TKB (tyrosine kinase binding) domain, is composed of three different subdomains: a four-helix bundle (4H), a calcium-binding EF hand and a divergent SH2 domain.</text>
</comment>
<feature type="region of interest" description="Disordered" evidence="7">
    <location>
        <begin position="577"/>
        <end position="612"/>
    </location>
</feature>
<dbReference type="Pfam" id="PF02262">
    <property type="entry name" value="Cbl_N"/>
    <property type="match status" value="1"/>
</dbReference>
<dbReference type="InterPro" id="IPR024162">
    <property type="entry name" value="Adaptor_Cbl"/>
</dbReference>
<dbReference type="Gene3D" id="1.10.238.10">
    <property type="entry name" value="EF-hand"/>
    <property type="match status" value="1"/>
</dbReference>
<accession>A0A6P8NN27</accession>
<dbReference type="GeneID" id="117345646"/>
<dbReference type="PANTHER" id="PTHR23007">
    <property type="entry name" value="CBL"/>
    <property type="match status" value="1"/>
</dbReference>
<dbReference type="InParanoid" id="A0A6P8NN27"/>
<dbReference type="SUPFAM" id="SSF47473">
    <property type="entry name" value="EF-hand"/>
    <property type="match status" value="1"/>
</dbReference>
<dbReference type="PROSITE" id="PS50089">
    <property type="entry name" value="ZF_RING_2"/>
    <property type="match status" value="1"/>
</dbReference>
<dbReference type="Gene3D" id="1.20.930.20">
    <property type="entry name" value="Adaptor protein Cbl, N-terminal domain"/>
    <property type="match status" value="1"/>
</dbReference>
<dbReference type="Gene3D" id="3.30.40.10">
    <property type="entry name" value="Zinc/RING finger domain, C3HC4 (zinc finger)"/>
    <property type="match status" value="1"/>
</dbReference>
<dbReference type="SUPFAM" id="SSF47668">
    <property type="entry name" value="N-terminal domain of cbl (N-cbl)"/>
    <property type="match status" value="1"/>
</dbReference>
<keyword evidence="3 6" id="KW-0862">Zinc</keyword>
<evidence type="ECO:0000256" key="6">
    <source>
        <dbReference type="RuleBase" id="RU367001"/>
    </source>
</evidence>
<evidence type="ECO:0000256" key="1">
    <source>
        <dbReference type="ARBA" id="ARBA00022723"/>
    </source>
</evidence>
<keyword evidence="2 5" id="KW-0863">Zinc-finger</keyword>
<comment type="pathway">
    <text evidence="6">Protein modification; protein ubiquitination.</text>
</comment>
<dbReference type="InterPro" id="IPR003153">
    <property type="entry name" value="Adaptor_Cbl_N_hlx"/>
</dbReference>
<dbReference type="InterPro" id="IPR014742">
    <property type="entry name" value="Adaptor_Cbl_SH2-like"/>
</dbReference>
<dbReference type="GO" id="GO:0007166">
    <property type="term" value="P:cell surface receptor signaling pathway"/>
    <property type="evidence" value="ECO:0007669"/>
    <property type="project" value="InterPro"/>
</dbReference>
<dbReference type="PROSITE" id="PS00518">
    <property type="entry name" value="ZF_RING_1"/>
    <property type="match status" value="1"/>
</dbReference>
<dbReference type="FunFam" id="3.30.40.10:FF:000015">
    <property type="entry name" value="E3 ubiquitin-protein ligase CBL"/>
    <property type="match status" value="1"/>
</dbReference>
<comment type="function">
    <text evidence="6">E3 ubiquitin-protein ligase which accepts ubiquitin from specific E2 ubiquitin-conjugating enzymes, and transfers it to substrates, generally promoting their degradation by the proteasome.</text>
</comment>
<evidence type="ECO:0000256" key="5">
    <source>
        <dbReference type="PROSITE-ProRule" id="PRU00175"/>
    </source>
</evidence>
<evidence type="ECO:0000259" key="9">
    <source>
        <dbReference type="PROSITE" id="PS51506"/>
    </source>
</evidence>
<keyword evidence="6" id="KW-0808">Transferase</keyword>
<dbReference type="EC" id="2.3.2.27" evidence="6"/>
<dbReference type="GO" id="GO:0005886">
    <property type="term" value="C:plasma membrane"/>
    <property type="evidence" value="ECO:0007669"/>
    <property type="project" value="TreeGrafter"/>
</dbReference>
<sequence>MASAGRQQPWAPQVKKVLITPLPMDRRPLEKALKQVEKLKKLCQNQRLQLRNSPPYLPELMPETYHKLRLIQSCHEPHLECLLENDYFKIYLGNLLAKAKQATGLFKEAREKIYEEGSIARRNLTKLSLILSHMLAELKAIYPNGQYQGDTYRFTKMEAADFWTRAFGDRCIVQWDEFQEKLSHVHQVEPGPMSIALKSTIDLTCNNHVSVFEFDIFTRLFQPWPTLLKNWTSLAVTHPGYMAFLTYDEVKARLEAYSNKPGSYIFRLSCTRLGQWAIGYVTHDGNILQTIPQNKPLFQALIDGYRERFYLYPDGRNNNPDLSELCKPSPHKHIEVSKEQYQLYCEMGSTFQLCKICAENDKNVKIEPCGHLMCNSCLIAWQQSDGQTCPFCRCEIKGREEIFIDPFACHSIPAERIAESKVHAVPPSEQEDEDLEDMEMVKKQFAAMMKLESTGCFSAPTSSFSLPPVPPRLDLIQQHSSDSAPVVNPPTLLKASGSSATSSVTQSPSSCSATQRFSAQQPDAWVRNRPLPSIPGSSAAGSEVSAAQSTTSSSAMTGGAYTKVWLKASDLINGNLSPDATRRQYSTGNSSPATAPPKVSSPPLPIGAQSTAPYLSGLRNLDRQQIPQSPPAQSSHCSSEHMSIYTLSCNEERNPEHAVSQSSQNLLDLQSGPGRGDVSSHPVTAPSVAEPFQDAVMAQLLREGYTQHDIQRAFSIAPDNIQLMRLILRSFIPSSPTSPCNKC</sequence>
<dbReference type="InterPro" id="IPR017907">
    <property type="entry name" value="Znf_RING_CS"/>
</dbReference>
<dbReference type="GO" id="GO:0061630">
    <property type="term" value="F:ubiquitin protein ligase activity"/>
    <property type="evidence" value="ECO:0007669"/>
    <property type="project" value="UniProtKB-EC"/>
</dbReference>
<dbReference type="Pfam" id="PF02761">
    <property type="entry name" value="Cbl_N2"/>
    <property type="match status" value="1"/>
</dbReference>
<dbReference type="GO" id="GO:0005509">
    <property type="term" value="F:calcium ion binding"/>
    <property type="evidence" value="ECO:0007669"/>
    <property type="project" value="UniProtKB-UniRule"/>
</dbReference>
<feature type="domain" description="RING-type" evidence="8">
    <location>
        <begin position="354"/>
        <end position="393"/>
    </location>
</feature>
<dbReference type="PROSITE" id="PS51506">
    <property type="entry name" value="CBL_PTB"/>
    <property type="match status" value="1"/>
</dbReference>
<dbReference type="SUPFAM" id="SSF57850">
    <property type="entry name" value="RING/U-box"/>
    <property type="match status" value="1"/>
</dbReference>
<dbReference type="InterPro" id="IPR011992">
    <property type="entry name" value="EF-hand-dom_pair"/>
</dbReference>
<dbReference type="InterPro" id="IPR039520">
    <property type="entry name" value="CBL-B_RING-HC"/>
</dbReference>
<feature type="compositionally biased region" description="Low complexity" evidence="7">
    <location>
        <begin position="660"/>
        <end position="671"/>
    </location>
</feature>
<dbReference type="UniPathway" id="UPA00143"/>
<dbReference type="OrthoDB" id="7237699at2759"/>
<dbReference type="GO" id="GO:0045121">
    <property type="term" value="C:membrane raft"/>
    <property type="evidence" value="ECO:0007669"/>
    <property type="project" value="TreeGrafter"/>
</dbReference>
<dbReference type="InterPro" id="IPR013083">
    <property type="entry name" value="Znf_RING/FYVE/PHD"/>
</dbReference>
<protein>
    <recommendedName>
        <fullName evidence="6">E3 ubiquitin-protein ligase CBL</fullName>
        <ecNumber evidence="6">2.3.2.27</ecNumber>
    </recommendedName>
</protein>
<dbReference type="KEGG" id="gsh:117345646"/>
<reference evidence="11" key="1">
    <citation type="submission" date="2025-08" db="UniProtKB">
        <authorList>
            <consortium name="RefSeq"/>
        </authorList>
    </citation>
    <scope>IDENTIFICATION</scope>
</reference>
<feature type="compositionally biased region" description="Low complexity" evidence="7">
    <location>
        <begin position="495"/>
        <end position="514"/>
    </location>
</feature>
<dbReference type="Pfam" id="PF02762">
    <property type="entry name" value="Cbl_N3"/>
    <property type="match status" value="1"/>
</dbReference>
<dbReference type="GO" id="GO:0030971">
    <property type="term" value="F:receptor tyrosine kinase binding"/>
    <property type="evidence" value="ECO:0007669"/>
    <property type="project" value="TreeGrafter"/>
</dbReference>
<dbReference type="RefSeq" id="XP_033770475.1">
    <property type="nucleotide sequence ID" value="XM_033914584.1"/>
</dbReference>
<dbReference type="InterPro" id="IPR024159">
    <property type="entry name" value="Cbl_PTB"/>
</dbReference>
<dbReference type="CDD" id="cd09920">
    <property type="entry name" value="SH2_Cbl-b_TKB"/>
    <property type="match status" value="1"/>
</dbReference>
<evidence type="ECO:0000256" key="7">
    <source>
        <dbReference type="SAM" id="MobiDB-lite"/>
    </source>
</evidence>
<organism evidence="10 11">
    <name type="scientific">Geotrypetes seraphini</name>
    <name type="common">Gaboon caecilian</name>
    <name type="synonym">Caecilia seraphini</name>
    <dbReference type="NCBI Taxonomy" id="260995"/>
    <lineage>
        <taxon>Eukaryota</taxon>
        <taxon>Metazoa</taxon>
        <taxon>Chordata</taxon>
        <taxon>Craniata</taxon>
        <taxon>Vertebrata</taxon>
        <taxon>Euteleostomi</taxon>
        <taxon>Amphibia</taxon>
        <taxon>Gymnophiona</taxon>
        <taxon>Geotrypetes</taxon>
    </lineage>
</organism>
<proteinExistence type="predicted"/>
<dbReference type="InterPro" id="IPR001841">
    <property type="entry name" value="Znf_RING"/>
</dbReference>
<evidence type="ECO:0000259" key="8">
    <source>
        <dbReference type="PROSITE" id="PS50089"/>
    </source>
</evidence>
<dbReference type="GO" id="GO:0016567">
    <property type="term" value="P:protein ubiquitination"/>
    <property type="evidence" value="ECO:0007669"/>
    <property type="project" value="UniProtKB-UniPathway"/>
</dbReference>
<evidence type="ECO:0000256" key="3">
    <source>
        <dbReference type="ARBA" id="ARBA00022833"/>
    </source>
</evidence>
<keyword evidence="4 6" id="KW-0106">Calcium</keyword>
<comment type="catalytic activity">
    <reaction evidence="6">
        <text>S-ubiquitinyl-[E2 ubiquitin-conjugating enzyme]-L-cysteine + [acceptor protein]-L-lysine = [E2 ubiquitin-conjugating enzyme]-L-cysteine + N(6)-ubiquitinyl-[acceptor protein]-L-lysine.</text>
        <dbReference type="EC" id="2.3.2.27"/>
    </reaction>
</comment>
<feature type="compositionally biased region" description="Low complexity" evidence="7">
    <location>
        <begin position="537"/>
        <end position="555"/>
    </location>
</feature>
<dbReference type="PANTHER" id="PTHR23007:SF12">
    <property type="entry name" value="E3 UBIQUITIN-PROTEIN LIGASE CBL-C"/>
    <property type="match status" value="1"/>
</dbReference>
<keyword evidence="10" id="KW-1185">Reference proteome</keyword>
<keyword evidence="1 6" id="KW-0479">Metal-binding</keyword>
<dbReference type="GO" id="GO:0023051">
    <property type="term" value="P:regulation of signaling"/>
    <property type="evidence" value="ECO:0007669"/>
    <property type="project" value="InterPro"/>
</dbReference>
<feature type="region of interest" description="Disordered" evidence="7">
    <location>
        <begin position="652"/>
        <end position="685"/>
    </location>
</feature>
<dbReference type="SUPFAM" id="SSF55550">
    <property type="entry name" value="SH2 domain"/>
    <property type="match status" value="1"/>
</dbReference>
<dbReference type="InterPro" id="IPR014741">
    <property type="entry name" value="Adaptor_Cbl_EF_hand-like"/>
</dbReference>
<dbReference type="GO" id="GO:0017124">
    <property type="term" value="F:SH3 domain binding"/>
    <property type="evidence" value="ECO:0007669"/>
    <property type="project" value="TreeGrafter"/>
</dbReference>
<dbReference type="SMART" id="SM00184">
    <property type="entry name" value="RING"/>
    <property type="match status" value="1"/>
</dbReference>
<dbReference type="GO" id="GO:0008270">
    <property type="term" value="F:zinc ion binding"/>
    <property type="evidence" value="ECO:0007669"/>
    <property type="project" value="UniProtKB-KW"/>
</dbReference>
<feature type="region of interest" description="Disordered" evidence="7">
    <location>
        <begin position="480"/>
        <end position="555"/>
    </location>
</feature>
<evidence type="ECO:0000256" key="2">
    <source>
        <dbReference type="ARBA" id="ARBA00022771"/>
    </source>
</evidence>
<dbReference type="InterPro" id="IPR036860">
    <property type="entry name" value="SH2_dom_sf"/>
</dbReference>
<feature type="domain" description="Cbl-PTB" evidence="9">
    <location>
        <begin position="18"/>
        <end position="324"/>
    </location>
</feature>
<dbReference type="Pfam" id="PF13920">
    <property type="entry name" value="zf-C3HC4_3"/>
    <property type="match status" value="1"/>
</dbReference>
<dbReference type="Proteomes" id="UP000515159">
    <property type="component" value="Chromosome 11"/>
</dbReference>
<gene>
    <name evidence="11" type="primary">LOC117345646</name>
</gene>
<dbReference type="FunFam" id="1.10.238.10:FF:000182">
    <property type="entry name" value="E3 ubiquitin-protein ligase CBL-C"/>
    <property type="match status" value="1"/>
</dbReference>